<feature type="transmembrane region" description="Helical" evidence="6">
    <location>
        <begin position="70"/>
        <end position="89"/>
    </location>
</feature>
<evidence type="ECO:0000256" key="5">
    <source>
        <dbReference type="ARBA" id="ARBA00023136"/>
    </source>
</evidence>
<keyword evidence="4 6" id="KW-1133">Transmembrane helix</keyword>
<comment type="subcellular location">
    <subcellularLocation>
        <location evidence="1">Membrane</location>
        <topology evidence="1">Multi-pass membrane protein</topology>
    </subcellularLocation>
</comment>
<dbReference type="RefSeq" id="WP_309968968.1">
    <property type="nucleotide sequence ID" value="NZ_JAVDWH010000001.1"/>
</dbReference>
<feature type="transmembrane region" description="Helical" evidence="6">
    <location>
        <begin position="175"/>
        <end position="196"/>
    </location>
</feature>
<feature type="transmembrane region" description="Helical" evidence="6">
    <location>
        <begin position="143"/>
        <end position="163"/>
    </location>
</feature>
<dbReference type="PANTHER" id="PTHR31632:SF2">
    <property type="entry name" value="PLASMA MEMBRANE IRON PERMEASE"/>
    <property type="match status" value="1"/>
</dbReference>
<feature type="transmembrane region" description="Helical" evidence="6">
    <location>
        <begin position="101"/>
        <end position="123"/>
    </location>
</feature>
<comment type="caution">
    <text evidence="7">The sequence shown here is derived from an EMBL/GenBank/DDBJ whole genome shotgun (WGS) entry which is preliminary data.</text>
</comment>
<keyword evidence="8" id="KW-1185">Reference proteome</keyword>
<evidence type="ECO:0000256" key="2">
    <source>
        <dbReference type="ARBA" id="ARBA00008333"/>
    </source>
</evidence>
<reference evidence="7 8" key="1">
    <citation type="submission" date="2023-07" db="EMBL/GenBank/DDBJ databases">
        <title>Sorghum-associated microbial communities from plants grown in Nebraska, USA.</title>
        <authorList>
            <person name="Schachtman D."/>
        </authorList>
    </citation>
    <scope>NUCLEOTIDE SEQUENCE [LARGE SCALE GENOMIC DNA]</scope>
    <source>
        <strain evidence="7 8">BE248</strain>
    </source>
</reference>
<evidence type="ECO:0000256" key="4">
    <source>
        <dbReference type="ARBA" id="ARBA00022989"/>
    </source>
</evidence>
<evidence type="ECO:0000313" key="8">
    <source>
        <dbReference type="Proteomes" id="UP001257739"/>
    </source>
</evidence>
<sequence>MLANFLIGLREGLEASLIVSILVAYLVKSKRRHEIRYVWIGVSSALVLVVAVFSAINVAFDQLSFKTQEIVGGTMSILAAGLVTWMIFWMRRTARSLKSELEGQMSAALGPFALATVAFVTVGREGLETAAIIWSTIKGSTTAQPFVGATGGILVAVILGFLIYRGAIRINLSTFFTITGALLIIVAAGVLAYGIFDLQEARVLPGFSDRVFDISSTIPPDSWYGTLLKGTINFQPDPSWLQVIAWVGYLVPVLWLYLRKPKPAAAKPEPASVTAG</sequence>
<protein>
    <submittedName>
        <fullName evidence="7">High-affinity iron transporter</fullName>
    </submittedName>
</protein>
<dbReference type="PANTHER" id="PTHR31632">
    <property type="entry name" value="IRON TRANSPORTER FTH1"/>
    <property type="match status" value="1"/>
</dbReference>
<keyword evidence="5 6" id="KW-0472">Membrane</keyword>
<name>A0ABU1UNA0_9ACTN</name>
<evidence type="ECO:0000256" key="6">
    <source>
        <dbReference type="SAM" id="Phobius"/>
    </source>
</evidence>
<dbReference type="InterPro" id="IPR004923">
    <property type="entry name" value="FTR1/Fip1/EfeU"/>
</dbReference>
<dbReference type="Proteomes" id="UP001257739">
    <property type="component" value="Unassembled WGS sequence"/>
</dbReference>
<dbReference type="Pfam" id="PF03239">
    <property type="entry name" value="FTR1"/>
    <property type="match status" value="1"/>
</dbReference>
<evidence type="ECO:0000313" key="7">
    <source>
        <dbReference type="EMBL" id="MDR7086670.1"/>
    </source>
</evidence>
<evidence type="ECO:0000256" key="1">
    <source>
        <dbReference type="ARBA" id="ARBA00004141"/>
    </source>
</evidence>
<evidence type="ECO:0000256" key="3">
    <source>
        <dbReference type="ARBA" id="ARBA00022692"/>
    </source>
</evidence>
<comment type="similarity">
    <text evidence="2">Belongs to the oxidase-dependent Fe transporter (OFeT) (TC 9.A.10.1) family.</text>
</comment>
<proteinExistence type="inferred from homology"/>
<dbReference type="EMBL" id="JAVDWH010000001">
    <property type="protein sequence ID" value="MDR7086670.1"/>
    <property type="molecule type" value="Genomic_DNA"/>
</dbReference>
<dbReference type="NCBIfam" id="NF041756">
    <property type="entry name" value="EfeU"/>
    <property type="match status" value="1"/>
</dbReference>
<feature type="transmembrane region" description="Helical" evidence="6">
    <location>
        <begin position="38"/>
        <end position="58"/>
    </location>
</feature>
<organism evidence="7 8">
    <name type="scientific">Aeromicrobium panaciterrae</name>
    <dbReference type="NCBI Taxonomy" id="363861"/>
    <lineage>
        <taxon>Bacteria</taxon>
        <taxon>Bacillati</taxon>
        <taxon>Actinomycetota</taxon>
        <taxon>Actinomycetes</taxon>
        <taxon>Propionibacteriales</taxon>
        <taxon>Nocardioidaceae</taxon>
        <taxon>Aeromicrobium</taxon>
    </lineage>
</organism>
<gene>
    <name evidence="7" type="ORF">J2X11_001509</name>
</gene>
<accession>A0ABU1UNA0</accession>
<keyword evidence="3 6" id="KW-0812">Transmembrane</keyword>
<feature type="transmembrane region" description="Helical" evidence="6">
    <location>
        <begin position="239"/>
        <end position="258"/>
    </location>
</feature>